<name>W3WL27_PESFW</name>
<dbReference type="GeneID" id="19279816"/>
<dbReference type="InterPro" id="IPR050529">
    <property type="entry name" value="CYP450_sterol_14alpha_dmase"/>
</dbReference>
<keyword evidence="4" id="KW-0408">Iron</keyword>
<evidence type="ECO:0000256" key="4">
    <source>
        <dbReference type="ARBA" id="ARBA00023004"/>
    </source>
</evidence>
<evidence type="ECO:0000256" key="2">
    <source>
        <dbReference type="ARBA" id="ARBA00022617"/>
    </source>
</evidence>
<gene>
    <name evidence="5" type="ORF">PFICI_14803</name>
</gene>
<organism evidence="5 6">
    <name type="scientific">Pestalotiopsis fici (strain W106-1 / CGMCC3.15140)</name>
    <dbReference type="NCBI Taxonomy" id="1229662"/>
    <lineage>
        <taxon>Eukaryota</taxon>
        <taxon>Fungi</taxon>
        <taxon>Dikarya</taxon>
        <taxon>Ascomycota</taxon>
        <taxon>Pezizomycotina</taxon>
        <taxon>Sordariomycetes</taxon>
        <taxon>Xylariomycetidae</taxon>
        <taxon>Amphisphaeriales</taxon>
        <taxon>Sporocadaceae</taxon>
        <taxon>Pestalotiopsis</taxon>
    </lineage>
</organism>
<dbReference type="HOGENOM" id="CLU_1300087_0_0_1"/>
<keyword evidence="3" id="KW-0479">Metal-binding</keyword>
<dbReference type="PANTHER" id="PTHR24304">
    <property type="entry name" value="CYTOCHROME P450 FAMILY 7"/>
    <property type="match status" value="1"/>
</dbReference>
<accession>W3WL27</accession>
<dbReference type="OrthoDB" id="3366823at2759"/>
<proteinExistence type="inferred from homology"/>
<sequence>MKLLLKTPSRAMPLYEADDSGMAIKPNKRSTVAHVDRINFHQARAAQKFLSTQHLTFLNEKYLTTFERNLQQLGSHDTDTWVEYPDLYAFLQTNITRTSVEVLMGSKVLEMNPTLIEDFWEFDMAVPWLFRGWPRWFLPRAYSARDRVLDAIKKWHAHAHAQSDCTKLMDDDPEWEPYFGSKLLRARQEYALKMKLMDADARASEDLGLLMA</sequence>
<evidence type="ECO:0000313" key="6">
    <source>
        <dbReference type="Proteomes" id="UP000030651"/>
    </source>
</evidence>
<dbReference type="AlphaFoldDB" id="W3WL27"/>
<evidence type="ECO:0000256" key="3">
    <source>
        <dbReference type="ARBA" id="ARBA00022723"/>
    </source>
</evidence>
<dbReference type="eggNOG" id="KOG0684">
    <property type="taxonomic scope" value="Eukaryota"/>
</dbReference>
<dbReference type="GO" id="GO:0016705">
    <property type="term" value="F:oxidoreductase activity, acting on paired donors, with incorporation or reduction of molecular oxygen"/>
    <property type="evidence" value="ECO:0007669"/>
    <property type="project" value="InterPro"/>
</dbReference>
<dbReference type="GO" id="GO:0005506">
    <property type="term" value="F:iron ion binding"/>
    <property type="evidence" value="ECO:0007669"/>
    <property type="project" value="InterPro"/>
</dbReference>
<dbReference type="GO" id="GO:0020037">
    <property type="term" value="F:heme binding"/>
    <property type="evidence" value="ECO:0007669"/>
    <property type="project" value="InterPro"/>
</dbReference>
<dbReference type="Proteomes" id="UP000030651">
    <property type="component" value="Unassembled WGS sequence"/>
</dbReference>
<evidence type="ECO:0000313" key="5">
    <source>
        <dbReference type="EMBL" id="ETS73857.1"/>
    </source>
</evidence>
<dbReference type="InParanoid" id="W3WL27"/>
<protein>
    <submittedName>
        <fullName evidence="5">Uncharacterized protein</fullName>
    </submittedName>
</protein>
<keyword evidence="2" id="KW-0349">Heme</keyword>
<dbReference type="KEGG" id="pfy:PFICI_14803"/>
<dbReference type="RefSeq" id="XP_007841575.1">
    <property type="nucleotide sequence ID" value="XM_007843384.1"/>
</dbReference>
<keyword evidence="6" id="KW-1185">Reference proteome</keyword>
<evidence type="ECO:0000256" key="1">
    <source>
        <dbReference type="ARBA" id="ARBA00010617"/>
    </source>
</evidence>
<dbReference type="PANTHER" id="PTHR24304:SF2">
    <property type="entry name" value="24-HYDROXYCHOLESTEROL 7-ALPHA-HYDROXYLASE"/>
    <property type="match status" value="1"/>
</dbReference>
<dbReference type="InterPro" id="IPR036396">
    <property type="entry name" value="Cyt_P450_sf"/>
</dbReference>
<dbReference type="EMBL" id="KI912121">
    <property type="protein sequence ID" value="ETS73857.1"/>
    <property type="molecule type" value="Genomic_DNA"/>
</dbReference>
<reference evidence="6" key="1">
    <citation type="journal article" date="2015" name="BMC Genomics">
        <title>Genomic and transcriptomic analysis of the endophytic fungus Pestalotiopsis fici reveals its lifestyle and high potential for synthesis of natural products.</title>
        <authorList>
            <person name="Wang X."/>
            <person name="Zhang X."/>
            <person name="Liu L."/>
            <person name="Xiang M."/>
            <person name="Wang W."/>
            <person name="Sun X."/>
            <person name="Che Y."/>
            <person name="Guo L."/>
            <person name="Liu G."/>
            <person name="Guo L."/>
            <person name="Wang C."/>
            <person name="Yin W.B."/>
            <person name="Stadler M."/>
            <person name="Zhang X."/>
            <person name="Liu X."/>
        </authorList>
    </citation>
    <scope>NUCLEOTIDE SEQUENCE [LARGE SCALE GENOMIC DNA]</scope>
    <source>
        <strain evidence="6">W106-1 / CGMCC3.15140</strain>
    </source>
</reference>
<dbReference type="OMA" id="WITHHEI"/>
<dbReference type="Gene3D" id="1.10.630.10">
    <property type="entry name" value="Cytochrome P450"/>
    <property type="match status" value="1"/>
</dbReference>
<comment type="similarity">
    <text evidence="1">Belongs to the cytochrome P450 family.</text>
</comment>
<dbReference type="GO" id="GO:0008395">
    <property type="term" value="F:steroid hydroxylase activity"/>
    <property type="evidence" value="ECO:0007669"/>
    <property type="project" value="TreeGrafter"/>
</dbReference>